<organism evidence="3 4">
    <name type="scientific">Quercus suber</name>
    <name type="common">Cork oak</name>
    <dbReference type="NCBI Taxonomy" id="58331"/>
    <lineage>
        <taxon>Eukaryota</taxon>
        <taxon>Viridiplantae</taxon>
        <taxon>Streptophyta</taxon>
        <taxon>Embryophyta</taxon>
        <taxon>Tracheophyta</taxon>
        <taxon>Spermatophyta</taxon>
        <taxon>Magnoliopsida</taxon>
        <taxon>eudicotyledons</taxon>
        <taxon>Gunneridae</taxon>
        <taxon>Pentapetalae</taxon>
        <taxon>rosids</taxon>
        <taxon>fabids</taxon>
        <taxon>Fagales</taxon>
        <taxon>Fagaceae</taxon>
        <taxon>Quercus</taxon>
    </lineage>
</organism>
<feature type="compositionally biased region" description="Polar residues" evidence="1">
    <location>
        <begin position="27"/>
        <end position="53"/>
    </location>
</feature>
<dbReference type="Pfam" id="PF23754">
    <property type="entry name" value="Beta-prop_IP5PC_F"/>
    <property type="match status" value="1"/>
</dbReference>
<gene>
    <name evidence="3" type="primary">IP5P12_1</name>
    <name evidence="3" type="ORF">CFP56_029942</name>
</gene>
<dbReference type="EMBL" id="PKMF04000496">
    <property type="protein sequence ID" value="KAK7828777.1"/>
    <property type="molecule type" value="Genomic_DNA"/>
</dbReference>
<proteinExistence type="predicted"/>
<dbReference type="Proteomes" id="UP000237347">
    <property type="component" value="Unassembled WGS sequence"/>
</dbReference>
<feature type="compositionally biased region" description="Basic residues" evidence="1">
    <location>
        <begin position="1"/>
        <end position="11"/>
    </location>
</feature>
<comment type="caution">
    <text evidence="3">The sequence shown here is derived from an EMBL/GenBank/DDBJ whole genome shotgun (WGS) entry which is preliminary data.</text>
</comment>
<reference evidence="3 4" key="1">
    <citation type="journal article" date="2018" name="Sci. Data">
        <title>The draft genome sequence of cork oak.</title>
        <authorList>
            <person name="Ramos A.M."/>
            <person name="Usie A."/>
            <person name="Barbosa P."/>
            <person name="Barros P.M."/>
            <person name="Capote T."/>
            <person name="Chaves I."/>
            <person name="Simoes F."/>
            <person name="Abreu I."/>
            <person name="Carrasquinho I."/>
            <person name="Faro C."/>
            <person name="Guimaraes J.B."/>
            <person name="Mendonca D."/>
            <person name="Nobrega F."/>
            <person name="Rodrigues L."/>
            <person name="Saibo N.J.M."/>
            <person name="Varela M.C."/>
            <person name="Egas C."/>
            <person name="Matos J."/>
            <person name="Miguel C.M."/>
            <person name="Oliveira M.M."/>
            <person name="Ricardo C.P."/>
            <person name="Goncalves S."/>
        </authorList>
    </citation>
    <scope>NUCLEOTIDE SEQUENCE [LARGE SCALE GENOMIC DNA]</scope>
    <source>
        <strain evidence="4">cv. HL8</strain>
    </source>
</reference>
<feature type="compositionally biased region" description="Basic and acidic residues" evidence="1">
    <location>
        <begin position="109"/>
        <end position="123"/>
    </location>
</feature>
<feature type="region of interest" description="Disordered" evidence="1">
    <location>
        <begin position="1"/>
        <end position="53"/>
    </location>
</feature>
<evidence type="ECO:0000313" key="3">
    <source>
        <dbReference type="EMBL" id="KAK7828777.1"/>
    </source>
</evidence>
<dbReference type="AlphaFoldDB" id="A0AAW0JQF7"/>
<accession>A0AAW0JQF7</accession>
<protein>
    <submittedName>
        <fullName evidence="3">Type i inositol polyphosphate 5-phosphatase 12</fullName>
    </submittedName>
</protein>
<evidence type="ECO:0000259" key="2">
    <source>
        <dbReference type="Pfam" id="PF23754"/>
    </source>
</evidence>
<feature type="domain" description="IP5PC-F beta-propeller" evidence="2">
    <location>
        <begin position="72"/>
        <end position="122"/>
    </location>
</feature>
<sequence>MKRLIWKKGRATRSTVMEKVAERPSDSRTSAQRANSQVGSRQEGSNSQASNRDFQNFTVERLCGHLKSKGLSAKGKKLWAGQECGIRVWDFDRAYDPGYGLGGSGGRVRRGDEDAAPFHESAF</sequence>
<keyword evidence="4" id="KW-1185">Reference proteome</keyword>
<feature type="region of interest" description="Disordered" evidence="1">
    <location>
        <begin position="100"/>
        <end position="123"/>
    </location>
</feature>
<dbReference type="InterPro" id="IPR056454">
    <property type="entry name" value="Beta-prop_IP5PC_F"/>
</dbReference>
<evidence type="ECO:0000256" key="1">
    <source>
        <dbReference type="SAM" id="MobiDB-lite"/>
    </source>
</evidence>
<name>A0AAW0JQF7_QUESU</name>
<evidence type="ECO:0000313" key="4">
    <source>
        <dbReference type="Proteomes" id="UP000237347"/>
    </source>
</evidence>